<dbReference type="GO" id="GO:0002250">
    <property type="term" value="P:adaptive immune response"/>
    <property type="evidence" value="ECO:0007669"/>
    <property type="project" value="UniProtKB-KW"/>
</dbReference>
<keyword evidence="2" id="KW-1064">Adaptive immunity</keyword>
<evidence type="ECO:0000313" key="5">
    <source>
        <dbReference type="EMBL" id="NXM45563.1"/>
    </source>
</evidence>
<protein>
    <submittedName>
        <fullName evidence="5">HV64D protein</fullName>
    </submittedName>
</protein>
<name>A0A7L1B718_GYMTI</name>
<reference evidence="5 6" key="1">
    <citation type="submission" date="2019-09" db="EMBL/GenBank/DDBJ databases">
        <title>Bird 10,000 Genomes (B10K) Project - Family phase.</title>
        <authorList>
            <person name="Zhang G."/>
        </authorList>
    </citation>
    <scope>NUCLEOTIDE SEQUENCE [LARGE SCALE GENOMIC DNA]</scope>
    <source>
        <strain evidence="5">B10K-DU-002-05</strain>
        <tissue evidence="5">Muscle</tissue>
    </source>
</reference>
<evidence type="ECO:0000256" key="2">
    <source>
        <dbReference type="ARBA" id="ARBA00023130"/>
    </source>
</evidence>
<dbReference type="InterPro" id="IPR013106">
    <property type="entry name" value="Ig_V-set"/>
</dbReference>
<dbReference type="PANTHER" id="PTHR23266">
    <property type="entry name" value="IMMUNOGLOBULIN HEAVY CHAIN"/>
    <property type="match status" value="1"/>
</dbReference>
<keyword evidence="6" id="KW-1185">Reference proteome</keyword>
<evidence type="ECO:0000313" key="6">
    <source>
        <dbReference type="Proteomes" id="UP000579941"/>
    </source>
</evidence>
<dbReference type="PROSITE" id="PS50835">
    <property type="entry name" value="IG_LIKE"/>
    <property type="match status" value="1"/>
</dbReference>
<dbReference type="SMART" id="SM00406">
    <property type="entry name" value="IGv"/>
    <property type="match status" value="1"/>
</dbReference>
<gene>
    <name evidence="5" type="primary">Ighv364d</name>
    <name evidence="5" type="ORF">GYMTIB_R15301</name>
</gene>
<dbReference type="Pfam" id="PF07686">
    <property type="entry name" value="V-set"/>
    <property type="match status" value="1"/>
</dbReference>
<dbReference type="EMBL" id="VXAZ01006105">
    <property type="protein sequence ID" value="NXM45563.1"/>
    <property type="molecule type" value="Genomic_DNA"/>
</dbReference>
<dbReference type="GO" id="GO:0005576">
    <property type="term" value="C:extracellular region"/>
    <property type="evidence" value="ECO:0007669"/>
    <property type="project" value="UniProtKB-ARBA"/>
</dbReference>
<dbReference type="InterPro" id="IPR013783">
    <property type="entry name" value="Ig-like_fold"/>
</dbReference>
<dbReference type="SUPFAM" id="SSF48726">
    <property type="entry name" value="Immunoglobulin"/>
    <property type="match status" value="1"/>
</dbReference>
<feature type="non-terminal residue" evidence="5">
    <location>
        <position position="1"/>
    </location>
</feature>
<evidence type="ECO:0000256" key="1">
    <source>
        <dbReference type="ARBA" id="ARBA00022859"/>
    </source>
</evidence>
<dbReference type="InterPro" id="IPR007110">
    <property type="entry name" value="Ig-like_dom"/>
</dbReference>
<organism evidence="5 6">
    <name type="scientific">Gymnorhina tibicen</name>
    <name type="common">Australian magpie</name>
    <name type="synonym">Cracticus tibicen</name>
    <dbReference type="NCBI Taxonomy" id="9132"/>
    <lineage>
        <taxon>Eukaryota</taxon>
        <taxon>Metazoa</taxon>
        <taxon>Chordata</taxon>
        <taxon>Craniata</taxon>
        <taxon>Vertebrata</taxon>
        <taxon>Euteleostomi</taxon>
        <taxon>Archelosauria</taxon>
        <taxon>Archosauria</taxon>
        <taxon>Dinosauria</taxon>
        <taxon>Saurischia</taxon>
        <taxon>Theropoda</taxon>
        <taxon>Coelurosauria</taxon>
        <taxon>Aves</taxon>
        <taxon>Neognathae</taxon>
        <taxon>Neoaves</taxon>
        <taxon>Telluraves</taxon>
        <taxon>Australaves</taxon>
        <taxon>Passeriformes</taxon>
        <taxon>Artamidae</taxon>
        <taxon>Gymnorhina</taxon>
    </lineage>
</organism>
<keyword evidence="1" id="KW-0391">Immunity</keyword>
<dbReference type="AlphaFoldDB" id="A0A7L1B718"/>
<evidence type="ECO:0000256" key="3">
    <source>
        <dbReference type="ARBA" id="ARBA00043265"/>
    </source>
</evidence>
<dbReference type="GO" id="GO:0019814">
    <property type="term" value="C:immunoglobulin complex"/>
    <property type="evidence" value="ECO:0007669"/>
    <property type="project" value="UniProtKB-KW"/>
</dbReference>
<comment type="caution">
    <text evidence="5">The sequence shown here is derived from an EMBL/GenBank/DDBJ whole genome shotgun (WGS) entry which is preliminary data.</text>
</comment>
<dbReference type="Gene3D" id="2.60.40.10">
    <property type="entry name" value="Immunoglobulins"/>
    <property type="match status" value="1"/>
</dbReference>
<proteinExistence type="predicted"/>
<keyword evidence="3" id="KW-1280">Immunoglobulin</keyword>
<feature type="domain" description="Ig-like" evidence="4">
    <location>
        <begin position="1"/>
        <end position="75"/>
    </location>
</feature>
<dbReference type="InterPro" id="IPR036179">
    <property type="entry name" value="Ig-like_dom_sf"/>
</dbReference>
<sequence length="75" mass="8186">ASGFDFGSYDMFWIRQRPGQGLEFIAGIYNTGARAYYAPSARGRFTIARDNGQGSVTLAMSGLRDEDSGAYFCAK</sequence>
<feature type="non-terminal residue" evidence="5">
    <location>
        <position position="75"/>
    </location>
</feature>
<dbReference type="InterPro" id="IPR050199">
    <property type="entry name" value="IgHV"/>
</dbReference>
<accession>A0A7L1B718</accession>
<dbReference type="Proteomes" id="UP000579941">
    <property type="component" value="Unassembled WGS sequence"/>
</dbReference>
<evidence type="ECO:0000259" key="4">
    <source>
        <dbReference type="PROSITE" id="PS50835"/>
    </source>
</evidence>